<dbReference type="PANTHER" id="PTHR11955">
    <property type="entry name" value="FATTY ACID BINDING PROTEIN"/>
    <property type="match status" value="1"/>
</dbReference>
<dbReference type="WBParaSite" id="TMUE_1000003212.1">
    <property type="protein sequence ID" value="TMUE_1000003212.1"/>
    <property type="gene ID" value="WBGene00292732"/>
</dbReference>
<dbReference type="GO" id="GO:0005504">
    <property type="term" value="F:fatty acid binding"/>
    <property type="evidence" value="ECO:0007669"/>
    <property type="project" value="UniProtKB-ARBA"/>
</dbReference>
<dbReference type="STRING" id="70415.A0A5S6Q8D1"/>
<proteinExistence type="inferred from homology"/>
<protein>
    <submittedName>
        <fullName evidence="6">FABP domain-containing protein</fullName>
    </submittedName>
</protein>
<keyword evidence="5" id="KW-1185">Reference proteome</keyword>
<evidence type="ECO:0000256" key="1">
    <source>
        <dbReference type="ARBA" id="ARBA00008390"/>
    </source>
</evidence>
<reference evidence="6" key="1">
    <citation type="submission" date="2019-12" db="UniProtKB">
        <authorList>
            <consortium name="WormBaseParasite"/>
        </authorList>
    </citation>
    <scope>IDENTIFICATION</scope>
</reference>
<dbReference type="InterPro" id="IPR000566">
    <property type="entry name" value="Lipocln_cytosolic_FA-bd_dom"/>
</dbReference>
<dbReference type="InterPro" id="IPR012674">
    <property type="entry name" value="Calycin"/>
</dbReference>
<comment type="similarity">
    <text evidence="1 3">Belongs to the calycin superfamily. Fatty-acid binding protein (FABP) family.</text>
</comment>
<dbReference type="PRINTS" id="PR00178">
    <property type="entry name" value="FATTYACIDBP"/>
</dbReference>
<accession>A0A5S6Q8D1</accession>
<dbReference type="CDD" id="cd00742">
    <property type="entry name" value="FABP"/>
    <property type="match status" value="1"/>
</dbReference>
<dbReference type="Pfam" id="PF00061">
    <property type="entry name" value="Lipocalin"/>
    <property type="match status" value="1"/>
</dbReference>
<name>A0A5S6Q8D1_TRIMR</name>
<dbReference type="SUPFAM" id="SSF50814">
    <property type="entry name" value="Lipocalins"/>
    <property type="match status" value="1"/>
</dbReference>
<feature type="domain" description="Cytosolic fatty-acid binding proteins" evidence="4">
    <location>
        <begin position="7"/>
        <end position="24"/>
    </location>
</feature>
<dbReference type="InterPro" id="IPR000463">
    <property type="entry name" value="Fatty_acid-bd"/>
</dbReference>
<evidence type="ECO:0000256" key="3">
    <source>
        <dbReference type="RuleBase" id="RU003696"/>
    </source>
</evidence>
<keyword evidence="3" id="KW-0813">Transport</keyword>
<evidence type="ECO:0000259" key="4">
    <source>
        <dbReference type="PROSITE" id="PS00214"/>
    </source>
</evidence>
<evidence type="ECO:0000313" key="6">
    <source>
        <dbReference type="WBParaSite" id="TMUE_1000003212.1"/>
    </source>
</evidence>
<organism evidence="5 6">
    <name type="scientific">Trichuris muris</name>
    <name type="common">Mouse whipworm</name>
    <dbReference type="NCBI Taxonomy" id="70415"/>
    <lineage>
        <taxon>Eukaryota</taxon>
        <taxon>Metazoa</taxon>
        <taxon>Ecdysozoa</taxon>
        <taxon>Nematoda</taxon>
        <taxon>Enoplea</taxon>
        <taxon>Dorylaimia</taxon>
        <taxon>Trichinellida</taxon>
        <taxon>Trichuridae</taxon>
        <taxon>Trichuris</taxon>
    </lineage>
</organism>
<dbReference type="Gene3D" id="2.40.128.20">
    <property type="match status" value="1"/>
</dbReference>
<dbReference type="InterPro" id="IPR031259">
    <property type="entry name" value="ILBP"/>
</dbReference>
<dbReference type="PROSITE" id="PS00214">
    <property type="entry name" value="FABP"/>
    <property type="match status" value="1"/>
</dbReference>
<dbReference type="FunFam" id="2.40.128.20:FF:000001">
    <property type="entry name" value="Fatty acid-binding protein, adipocyte"/>
    <property type="match status" value="1"/>
</dbReference>
<evidence type="ECO:0000256" key="2">
    <source>
        <dbReference type="ARBA" id="ARBA00023121"/>
    </source>
</evidence>
<dbReference type="Proteomes" id="UP000046395">
    <property type="component" value="Unassembled WGS sequence"/>
</dbReference>
<sequence length="135" mass="15305">MASQFVGKYKMVSSTNFDEYMKQLGVDFATRKIANALSPSIEISVDGDQWTVKTSSTFKSEEAKFQLGKQVEMTTLDGRRVNLLCTLENGQLIQKQIPLKASDKESVIIRQINGDELTVICRCDNVECKRVYKRE</sequence>
<dbReference type="AlphaFoldDB" id="A0A5S6Q8D1"/>
<keyword evidence="2" id="KW-0446">Lipid-binding</keyword>
<evidence type="ECO:0000313" key="5">
    <source>
        <dbReference type="Proteomes" id="UP000046395"/>
    </source>
</evidence>